<evidence type="ECO:0000313" key="2">
    <source>
        <dbReference type="EMBL" id="CAX17047.1"/>
    </source>
</evidence>
<keyword evidence="2" id="KW-0614">Plasmid</keyword>
<proteinExistence type="predicted"/>
<organism evidence="2 3">
    <name type="scientific">Methylorubrum extorquens (strain DSM 6343 / CIP 106787 / DM4)</name>
    <name type="common">Methylobacterium extorquens</name>
    <dbReference type="NCBI Taxonomy" id="661410"/>
    <lineage>
        <taxon>Bacteria</taxon>
        <taxon>Pseudomonadati</taxon>
        <taxon>Pseudomonadota</taxon>
        <taxon>Alphaproteobacteria</taxon>
        <taxon>Hyphomicrobiales</taxon>
        <taxon>Methylobacteriaceae</taxon>
        <taxon>Methylorubrum</taxon>
    </lineage>
</organism>
<geneLocation type="plasmid" evidence="2 3">
    <name>p1METDI</name>
</geneLocation>
<sequence length="157" mass="16200">MPAGPVSCPMRNPISKKTAVETAPTRSAARAVLSARIAARERAFQMIAEKQQAAKRLALIGEAAQALASQLAGVKASAAATLAAHVLSGSGLVPKLADDGRAEIAAKLAEVEARAEAAAPAMVQVEAEITSAIRALWLWPKDALVRPCEATGTQIAR</sequence>
<reference evidence="3" key="1">
    <citation type="journal article" date="2009" name="PLoS ONE">
        <title>Methylobacterium genome sequences: a reference blueprint to investigate microbial metabolism of C1 compounds from natural and industrial sources.</title>
        <authorList>
            <person name="Vuilleumier S."/>
            <person name="Chistoserdova L."/>
            <person name="Lee M.-C."/>
            <person name="Bringel F."/>
            <person name="Lajus A."/>
            <person name="Zhou Y."/>
            <person name="Gourion B."/>
            <person name="Barbe V."/>
            <person name="Chang J."/>
            <person name="Cruveiller S."/>
            <person name="Dossat C."/>
            <person name="Gillett W."/>
            <person name="Gruffaz C."/>
            <person name="Haugen E."/>
            <person name="Hourcade E."/>
            <person name="Levy R."/>
            <person name="Mangenot S."/>
            <person name="Muller E."/>
            <person name="Nadalig T."/>
            <person name="Pagni M."/>
            <person name="Penny C."/>
            <person name="Peyraud R."/>
            <person name="Robinson D.G."/>
            <person name="Roche D."/>
            <person name="Rouy Z."/>
            <person name="Saenampechek C."/>
            <person name="Salvignol G."/>
            <person name="Vallenet D."/>
            <person name="Wu Z."/>
            <person name="Marx C.J."/>
            <person name="Vorholt J.A."/>
            <person name="Olson M.V."/>
            <person name="Kaul R."/>
            <person name="Weissenbach J."/>
            <person name="Medigue C."/>
            <person name="Lidstrom M.E."/>
        </authorList>
    </citation>
    <scope>NUCLEOTIDE SEQUENCE [LARGE SCALE GENOMIC DNA]</scope>
    <source>
        <strain evidence="3">DSM 6343 / CIP 106787 / DM4</strain>
        <plasmid evidence="3">p1METDI</plasmid>
    </source>
</reference>
<evidence type="ECO:0000256" key="1">
    <source>
        <dbReference type="SAM" id="MobiDB-lite"/>
    </source>
</evidence>
<protein>
    <submittedName>
        <fullName evidence="2">Uncharacterized protein</fullName>
    </submittedName>
</protein>
<gene>
    <name evidence="2" type="ORF">METD_P1METDI0057</name>
</gene>
<name>C7CN17_METED</name>
<dbReference type="KEGG" id="mdi:p1METDI0057"/>
<dbReference type="AlphaFoldDB" id="C7CN17"/>
<dbReference type="EMBL" id="FP103043">
    <property type="protein sequence ID" value="CAX17047.1"/>
    <property type="molecule type" value="Genomic_DNA"/>
</dbReference>
<dbReference type="HOGENOM" id="CLU_1675819_0_0_5"/>
<feature type="region of interest" description="Disordered" evidence="1">
    <location>
        <begin position="1"/>
        <end position="21"/>
    </location>
</feature>
<evidence type="ECO:0000313" key="3">
    <source>
        <dbReference type="Proteomes" id="UP000008070"/>
    </source>
</evidence>
<dbReference type="Proteomes" id="UP000008070">
    <property type="component" value="Plasmid p1METDI"/>
</dbReference>
<accession>C7CN17</accession>